<evidence type="ECO:0000313" key="2">
    <source>
        <dbReference type="EMBL" id="QHT32577.1"/>
    </source>
</evidence>
<name>A0A6C0EU39_9ZZZZ</name>
<proteinExistence type="predicted"/>
<protein>
    <submittedName>
        <fullName evidence="2">Uncharacterized protein</fullName>
    </submittedName>
</protein>
<organism evidence="2">
    <name type="scientific">viral metagenome</name>
    <dbReference type="NCBI Taxonomy" id="1070528"/>
    <lineage>
        <taxon>unclassified sequences</taxon>
        <taxon>metagenomes</taxon>
        <taxon>organismal metagenomes</taxon>
    </lineage>
</organism>
<evidence type="ECO:0000256" key="1">
    <source>
        <dbReference type="SAM" id="MobiDB-lite"/>
    </source>
</evidence>
<dbReference type="AlphaFoldDB" id="A0A6C0EU39"/>
<accession>A0A6C0EU39</accession>
<feature type="region of interest" description="Disordered" evidence="1">
    <location>
        <begin position="108"/>
        <end position="139"/>
    </location>
</feature>
<sequence length="175" mass="20407">MQHKRHRFPWAMNEINRLHNEYEIKQLTIQQIAQLHERSVYAILNKLQDEEIIDKSWKGVRGWSWSDNYNTPSTEYSTSAPYSGCVLRSDTLRTLSATSQPLPALDLQPSVFFDQDRNNGDSDSDYEPSDDENDDDYEPYNKLTIFNQVRSVVTRMSQLASASKKNTKISRNHYI</sequence>
<dbReference type="EMBL" id="MN738945">
    <property type="protein sequence ID" value="QHT32577.1"/>
    <property type="molecule type" value="Genomic_DNA"/>
</dbReference>
<feature type="compositionally biased region" description="Acidic residues" evidence="1">
    <location>
        <begin position="122"/>
        <end position="138"/>
    </location>
</feature>
<reference evidence="2" key="1">
    <citation type="journal article" date="2020" name="Nature">
        <title>Giant virus diversity and host interactions through global metagenomics.</title>
        <authorList>
            <person name="Schulz F."/>
            <person name="Roux S."/>
            <person name="Paez-Espino D."/>
            <person name="Jungbluth S."/>
            <person name="Walsh D.A."/>
            <person name="Denef V.J."/>
            <person name="McMahon K.D."/>
            <person name="Konstantinidis K.T."/>
            <person name="Eloe-Fadrosh E.A."/>
            <person name="Kyrpides N.C."/>
            <person name="Woyke T."/>
        </authorList>
    </citation>
    <scope>NUCLEOTIDE SEQUENCE</scope>
    <source>
        <strain evidence="2">GVMAG-M-3300009161-30</strain>
    </source>
</reference>